<feature type="domain" description="PA14" evidence="3">
    <location>
        <begin position="41"/>
        <end position="197"/>
    </location>
</feature>
<dbReference type="KEGG" id="mpq:ABA45_10320"/>
<evidence type="ECO:0000259" key="2">
    <source>
        <dbReference type="PROSITE" id="PS50853"/>
    </source>
</evidence>
<feature type="domain" description="Fibronectin type-III" evidence="2">
    <location>
        <begin position="553"/>
        <end position="651"/>
    </location>
</feature>
<accession>A0A0H4I1A8</accession>
<dbReference type="SUPFAM" id="SSF49265">
    <property type="entry name" value="Fibronectin type III"/>
    <property type="match status" value="1"/>
</dbReference>
<dbReference type="EMBL" id="CP011494">
    <property type="protein sequence ID" value="AKO52751.1"/>
    <property type="molecule type" value="Genomic_DNA"/>
</dbReference>
<proteinExistence type="predicted"/>
<dbReference type="InterPro" id="IPR011658">
    <property type="entry name" value="PA14_dom"/>
</dbReference>
<dbReference type="PANTHER" id="PTHR46769:SF2">
    <property type="entry name" value="FIBROCYSTIN-L ISOFORM 2 PRECURSOR-RELATED"/>
    <property type="match status" value="1"/>
</dbReference>
<dbReference type="STRING" id="330734.ABA45_10320"/>
<evidence type="ECO:0000256" key="1">
    <source>
        <dbReference type="ARBA" id="ARBA00022729"/>
    </source>
</evidence>
<evidence type="ECO:0000313" key="4">
    <source>
        <dbReference type="EMBL" id="AKO52751.1"/>
    </source>
</evidence>
<protein>
    <recommendedName>
        <fullName evidence="6">PA14 domain-containing protein</fullName>
    </recommendedName>
</protein>
<name>A0A0H4I1A8_9GAMM</name>
<sequence>MQANKKFLVICISILITSGCSTLTPRDIDTLPAPAALPEKSEQGVVEIWYYNNITLSSVSGLDSLARYPDNPDEVLQLNRLEGPTNRGDRYAGLVRGYITAPADGQYRFFVNSDDDGQFLLSDSTSPSEARVIASVPGWARRGEFTKYSSQTSGNITLSSGQRYYFEMRYREAGGGDQFAVAWEGPGFSQAVIDGQYLSSFSQGSQIYPDDAQSVAGYELGYRVGFFDGKQALPFTPAYPPLDNDQDRLYDNWEAFYGLDSTNPNDSNADTDNDILTNYDEFWVGSSPTIADSDGDGIPDGAEFAYGLDALDAADAQADFDNDGFSNLNEYEAGSDLTDSEDMPVQTETRTAGIWAQYFSGKNFEEFVLARVEPGLDFNWGAGSPASGVPVDRFSARYVTQFTPPHESGARDYQVVIKRDDGVRMDFDGQRIINTWVDGTWGVSAQITANAGQNYPVNIEYYENRGDALLAVQFVDTITGKTLNSADILTVLDLSDPSNQSFDNDNDGIPDVWEQQQGTSVYVADSAIVNNTAGISNLEAFQTNVSPWTLEALDEAVSIVPGPGQSSVTLTWTAPLTRVDGGSLTLGDIKSYELTYGQQPDALNTKIDIPGQETSYTTKELVKGTWYFQIRTYDYNNLYSPPTEILEYVMK</sequence>
<organism evidence="4 5">
    <name type="scientific">Marinobacter psychrophilus</name>
    <dbReference type="NCBI Taxonomy" id="330734"/>
    <lineage>
        <taxon>Bacteria</taxon>
        <taxon>Pseudomonadati</taxon>
        <taxon>Pseudomonadota</taxon>
        <taxon>Gammaproteobacteria</taxon>
        <taxon>Pseudomonadales</taxon>
        <taxon>Marinobacteraceae</taxon>
        <taxon>Marinobacter</taxon>
    </lineage>
</organism>
<dbReference type="InterPro" id="IPR036116">
    <property type="entry name" value="FN3_sf"/>
</dbReference>
<dbReference type="PROSITE" id="PS50853">
    <property type="entry name" value="FN3"/>
    <property type="match status" value="1"/>
</dbReference>
<dbReference type="Gene3D" id="3.90.182.10">
    <property type="entry name" value="Toxin - Anthrax Protective Antigen,domain 1"/>
    <property type="match status" value="2"/>
</dbReference>
<dbReference type="SMART" id="SM00758">
    <property type="entry name" value="PA14"/>
    <property type="match status" value="2"/>
</dbReference>
<evidence type="ECO:0000313" key="5">
    <source>
        <dbReference type="Proteomes" id="UP000036406"/>
    </source>
</evidence>
<reference evidence="4 5" key="1">
    <citation type="submission" date="2015-05" db="EMBL/GenBank/DDBJ databases">
        <title>Complete genome of Marinobacter psychrophilus strain 20041T isolated from sea-ice of the Canadian Basin.</title>
        <authorList>
            <person name="Song L."/>
            <person name="Ren L."/>
            <person name="Yu Y."/>
            <person name="Wang X."/>
        </authorList>
    </citation>
    <scope>NUCLEOTIDE SEQUENCE [LARGE SCALE GENOMIC DNA]</scope>
    <source>
        <strain evidence="4 5">20041</strain>
    </source>
</reference>
<dbReference type="InterPro" id="IPR052387">
    <property type="entry name" value="Fibrocystin"/>
</dbReference>
<dbReference type="PROSITE" id="PS51820">
    <property type="entry name" value="PA14"/>
    <property type="match status" value="2"/>
</dbReference>
<dbReference type="InterPro" id="IPR037524">
    <property type="entry name" value="PA14/GLEYA"/>
</dbReference>
<feature type="domain" description="PA14" evidence="3">
    <location>
        <begin position="349"/>
        <end position="488"/>
    </location>
</feature>
<keyword evidence="5" id="KW-1185">Reference proteome</keyword>
<gene>
    <name evidence="4" type="ORF">ABA45_10320</name>
</gene>
<dbReference type="InterPro" id="IPR013783">
    <property type="entry name" value="Ig-like_fold"/>
</dbReference>
<dbReference type="AlphaFoldDB" id="A0A0H4I1A8"/>
<dbReference type="PANTHER" id="PTHR46769">
    <property type="entry name" value="POLYCYSTIC KIDNEY AND HEPATIC DISEASE 1 (AUTOSOMAL RECESSIVE)-LIKE 1"/>
    <property type="match status" value="1"/>
</dbReference>
<dbReference type="InterPro" id="IPR003961">
    <property type="entry name" value="FN3_dom"/>
</dbReference>
<dbReference type="CDD" id="cd00063">
    <property type="entry name" value="FN3"/>
    <property type="match status" value="1"/>
</dbReference>
<dbReference type="Pfam" id="PF07691">
    <property type="entry name" value="PA14"/>
    <property type="match status" value="2"/>
</dbReference>
<evidence type="ECO:0008006" key="6">
    <source>
        <dbReference type="Google" id="ProtNLM"/>
    </source>
</evidence>
<evidence type="ECO:0000259" key="3">
    <source>
        <dbReference type="PROSITE" id="PS51820"/>
    </source>
</evidence>
<dbReference type="PATRIC" id="fig|330734.3.peg.2169"/>
<dbReference type="Gene3D" id="2.60.40.10">
    <property type="entry name" value="Immunoglobulins"/>
    <property type="match status" value="1"/>
</dbReference>
<dbReference type="PROSITE" id="PS51257">
    <property type="entry name" value="PROKAR_LIPOPROTEIN"/>
    <property type="match status" value="1"/>
</dbReference>
<dbReference type="SUPFAM" id="SSF56988">
    <property type="entry name" value="Anthrax protective antigen"/>
    <property type="match status" value="2"/>
</dbReference>
<dbReference type="Proteomes" id="UP000036406">
    <property type="component" value="Chromosome"/>
</dbReference>
<keyword evidence="1" id="KW-0732">Signal</keyword>